<name>A0ABR0ZKX3_HUSHU</name>
<reference evidence="1 2" key="1">
    <citation type="submission" date="2021-05" db="EMBL/GenBank/DDBJ databases">
        <authorList>
            <person name="Zahm M."/>
            <person name="Klopp C."/>
            <person name="Cabau C."/>
            <person name="Kuhl H."/>
            <person name="Suciu R."/>
            <person name="Ciorpac M."/>
            <person name="Holostenco D."/>
            <person name="Gessner J."/>
            <person name="Wuertz S."/>
            <person name="Hohne C."/>
            <person name="Stock M."/>
            <person name="Gislard M."/>
            <person name="Lluch J."/>
            <person name="Milhes M."/>
            <person name="Lampietro C."/>
            <person name="Lopez Roques C."/>
            <person name="Donnadieu C."/>
            <person name="Du K."/>
            <person name="Schartl M."/>
            <person name="Guiguen Y."/>
        </authorList>
    </citation>
    <scope>NUCLEOTIDE SEQUENCE [LARGE SCALE GENOMIC DNA]</scope>
    <source>
        <strain evidence="1">Hh-F2</strain>
        <tissue evidence="1">Blood</tissue>
    </source>
</reference>
<evidence type="ECO:0000313" key="2">
    <source>
        <dbReference type="Proteomes" id="UP001369086"/>
    </source>
</evidence>
<dbReference type="Proteomes" id="UP001369086">
    <property type="component" value="Unassembled WGS sequence"/>
</dbReference>
<organism evidence="1 2">
    <name type="scientific">Huso huso</name>
    <name type="common">Beluga</name>
    <name type="synonym">Acipenser huso</name>
    <dbReference type="NCBI Taxonomy" id="61971"/>
    <lineage>
        <taxon>Eukaryota</taxon>
        <taxon>Metazoa</taxon>
        <taxon>Chordata</taxon>
        <taxon>Craniata</taxon>
        <taxon>Vertebrata</taxon>
        <taxon>Euteleostomi</taxon>
        <taxon>Actinopterygii</taxon>
        <taxon>Chondrostei</taxon>
        <taxon>Acipenseriformes</taxon>
        <taxon>Acipenseridae</taxon>
        <taxon>Huso</taxon>
    </lineage>
</organism>
<keyword evidence="2" id="KW-1185">Reference proteome</keyword>
<accession>A0ABR0ZKX3</accession>
<dbReference type="EMBL" id="JAHFZB010000009">
    <property type="protein sequence ID" value="KAK6485442.1"/>
    <property type="molecule type" value="Genomic_DNA"/>
</dbReference>
<comment type="caution">
    <text evidence="1">The sequence shown here is derived from an EMBL/GenBank/DDBJ whole genome shotgun (WGS) entry which is preliminary data.</text>
</comment>
<dbReference type="PANTHER" id="PTHR16099">
    <property type="entry name" value="8-OXO-DGTP DIPHOSPHATES NUDT15"/>
    <property type="match status" value="1"/>
</dbReference>
<dbReference type="PANTHER" id="PTHR16099:SF5">
    <property type="entry name" value="NUCLEOTIDE TRIPHOSPHATE DIPHOSPHATASE NUDT15"/>
    <property type="match status" value="1"/>
</dbReference>
<dbReference type="Gene3D" id="3.90.79.10">
    <property type="entry name" value="Nucleoside Triphosphate Pyrophosphohydrolase"/>
    <property type="match status" value="1"/>
</dbReference>
<sequence length="186" mass="20248">MEPASGASTSGPPIPKCPGIGVGVHVTSSSHPNCVLLGRRKISMGKGTSQLPGGHLEFGFFFPKKLGNSVLKETGLHLKNVCYTSVVNSIKLEDYHYITLIMREVEVDTSYPSEPGNLEPQKNEGMDVRIYNHLFLPLACLKTQGYHPFKDCSISHNGTPIDILGCIHTASECWLMYCGPVCLPTC</sequence>
<gene>
    <name evidence="1" type="ORF">HHUSO_G11229</name>
</gene>
<evidence type="ECO:0000313" key="1">
    <source>
        <dbReference type="EMBL" id="KAK6485442.1"/>
    </source>
</evidence>
<proteinExistence type="predicted"/>
<dbReference type="InterPro" id="IPR015797">
    <property type="entry name" value="NUDIX_hydrolase-like_dom_sf"/>
</dbReference>
<dbReference type="CDD" id="cd04678">
    <property type="entry name" value="NUDIX_MTH2_Nudt15"/>
    <property type="match status" value="1"/>
</dbReference>
<protein>
    <submittedName>
        <fullName evidence="1">Nucleotide triphosphate diphosphatase NUDT15</fullName>
    </submittedName>
</protein>
<dbReference type="SUPFAM" id="SSF55811">
    <property type="entry name" value="Nudix"/>
    <property type="match status" value="1"/>
</dbReference>